<dbReference type="RefSeq" id="WP_048422362.1">
    <property type="nucleotide sequence ID" value="NZ_JYNU01000006.1"/>
</dbReference>
<organism evidence="3 4">
    <name type="scientific">Mycolicibacterium obuense</name>
    <dbReference type="NCBI Taxonomy" id="1807"/>
    <lineage>
        <taxon>Bacteria</taxon>
        <taxon>Bacillati</taxon>
        <taxon>Actinomycetota</taxon>
        <taxon>Actinomycetes</taxon>
        <taxon>Mycobacteriales</taxon>
        <taxon>Mycobacteriaceae</taxon>
        <taxon>Mycolicibacterium</taxon>
    </lineage>
</organism>
<evidence type="ECO:0000256" key="1">
    <source>
        <dbReference type="SAM" id="MobiDB-lite"/>
    </source>
</evidence>
<dbReference type="PATRIC" id="fig|1807.14.peg.1038"/>
<comment type="caution">
    <text evidence="3">The sequence shown here is derived from an EMBL/GenBank/DDBJ whole genome shotgun (WGS) entry which is preliminary data.</text>
</comment>
<dbReference type="Proteomes" id="UP000036313">
    <property type="component" value="Unassembled WGS sequence"/>
</dbReference>
<accession>A0A0J6WD55</accession>
<dbReference type="EMBL" id="JYNU01000006">
    <property type="protein sequence ID" value="KMO79898.1"/>
    <property type="molecule type" value="Genomic_DNA"/>
</dbReference>
<feature type="chain" id="PRO_5039539079" description="Lipoprotein" evidence="2">
    <location>
        <begin position="22"/>
        <end position="200"/>
    </location>
</feature>
<dbReference type="PROSITE" id="PS51257">
    <property type="entry name" value="PROKAR_LIPOPROTEIN"/>
    <property type="match status" value="1"/>
</dbReference>
<evidence type="ECO:0000313" key="4">
    <source>
        <dbReference type="Proteomes" id="UP000036313"/>
    </source>
</evidence>
<evidence type="ECO:0008006" key="5">
    <source>
        <dbReference type="Google" id="ProtNLM"/>
    </source>
</evidence>
<name>A0A0J6WD55_9MYCO</name>
<feature type="signal peptide" evidence="2">
    <location>
        <begin position="1"/>
        <end position="21"/>
    </location>
</feature>
<feature type="compositionally biased region" description="Pro residues" evidence="1">
    <location>
        <begin position="33"/>
        <end position="44"/>
    </location>
</feature>
<evidence type="ECO:0000313" key="3">
    <source>
        <dbReference type="EMBL" id="KMO79898.1"/>
    </source>
</evidence>
<keyword evidence="2" id="KW-0732">Signal</keyword>
<dbReference type="AlphaFoldDB" id="A0A0J6WD55"/>
<proteinExistence type="predicted"/>
<reference evidence="3 4" key="1">
    <citation type="journal article" date="2015" name="Genome Biol. Evol.">
        <title>Characterization of Three Mycobacterium spp. with Potential Use in Bioremediation by Genome Sequencing and Comparative Genomics.</title>
        <authorList>
            <person name="Das S."/>
            <person name="Pettersson B.M."/>
            <person name="Behra P.R."/>
            <person name="Ramesh M."/>
            <person name="Dasgupta S."/>
            <person name="Bhattacharya A."/>
            <person name="Kirsebom L.A."/>
        </authorList>
    </citation>
    <scope>NUCLEOTIDE SEQUENCE [LARGE SCALE GENOMIC DNA]</scope>
    <source>
        <strain evidence="3 4">DSM 44075</strain>
    </source>
</reference>
<protein>
    <recommendedName>
        <fullName evidence="5">Lipoprotein</fullName>
    </recommendedName>
</protein>
<gene>
    <name evidence="3" type="ORF">MOBUDSM44075_01031</name>
</gene>
<sequence precursor="true">MPVITRLCAVAALLLSVAACTGPTVVTTDDTVAPPPAAAPPPETTRPSNAHLANAFAYALPGPESAGGATVYAFTTPSGRWQCQITPRTQVSCGKAGGTATAIGITGAPDDVTDPDGGTTTPTAILVDRTADPQFAALPASEVADPPVLPFNRILAVAGFRCNVQEASGVSCLSELSGKGFTFSADGFTTAYTDVPADAP</sequence>
<evidence type="ECO:0000256" key="2">
    <source>
        <dbReference type="SAM" id="SignalP"/>
    </source>
</evidence>
<feature type="region of interest" description="Disordered" evidence="1">
    <location>
        <begin position="25"/>
        <end position="48"/>
    </location>
</feature>